<protein>
    <recommendedName>
        <fullName evidence="1">RNase H type-1 domain-containing protein</fullName>
    </recommendedName>
</protein>
<accession>A0AAV5I610</accession>
<keyword evidence="3" id="KW-1185">Reference proteome</keyword>
<evidence type="ECO:0000313" key="3">
    <source>
        <dbReference type="Proteomes" id="UP001054252"/>
    </source>
</evidence>
<dbReference type="InterPro" id="IPR002156">
    <property type="entry name" value="RNaseH_domain"/>
</dbReference>
<name>A0AAV5I610_9ROSI</name>
<dbReference type="Gene3D" id="3.30.420.10">
    <property type="entry name" value="Ribonuclease H-like superfamily/Ribonuclease H"/>
    <property type="match status" value="1"/>
</dbReference>
<comment type="caution">
    <text evidence="2">The sequence shown here is derived from an EMBL/GenBank/DDBJ whole genome shotgun (WGS) entry which is preliminary data.</text>
</comment>
<dbReference type="GO" id="GO:0003676">
    <property type="term" value="F:nucleic acid binding"/>
    <property type="evidence" value="ECO:0007669"/>
    <property type="project" value="InterPro"/>
</dbReference>
<organism evidence="2 3">
    <name type="scientific">Rubroshorea leprosula</name>
    <dbReference type="NCBI Taxonomy" id="152421"/>
    <lineage>
        <taxon>Eukaryota</taxon>
        <taxon>Viridiplantae</taxon>
        <taxon>Streptophyta</taxon>
        <taxon>Embryophyta</taxon>
        <taxon>Tracheophyta</taxon>
        <taxon>Spermatophyta</taxon>
        <taxon>Magnoliopsida</taxon>
        <taxon>eudicotyledons</taxon>
        <taxon>Gunneridae</taxon>
        <taxon>Pentapetalae</taxon>
        <taxon>rosids</taxon>
        <taxon>malvids</taxon>
        <taxon>Malvales</taxon>
        <taxon>Dipterocarpaceae</taxon>
        <taxon>Rubroshorea</taxon>
    </lineage>
</organism>
<dbReference type="AlphaFoldDB" id="A0AAV5I610"/>
<dbReference type="CDD" id="cd09279">
    <property type="entry name" value="RNase_HI_like"/>
    <property type="match status" value="1"/>
</dbReference>
<dbReference type="InterPro" id="IPR036397">
    <property type="entry name" value="RNaseH_sf"/>
</dbReference>
<dbReference type="Proteomes" id="UP001054252">
    <property type="component" value="Unassembled WGS sequence"/>
</dbReference>
<dbReference type="CDD" id="cd00303">
    <property type="entry name" value="retropepsin_like"/>
    <property type="match status" value="1"/>
</dbReference>
<dbReference type="EMBL" id="BPVZ01000006">
    <property type="protein sequence ID" value="GKU92769.1"/>
    <property type="molecule type" value="Genomic_DNA"/>
</dbReference>
<dbReference type="Pfam" id="PF13456">
    <property type="entry name" value="RVT_3"/>
    <property type="match status" value="1"/>
</dbReference>
<evidence type="ECO:0000313" key="2">
    <source>
        <dbReference type="EMBL" id="GKU92769.1"/>
    </source>
</evidence>
<proteinExistence type="predicted"/>
<dbReference type="InterPro" id="IPR021109">
    <property type="entry name" value="Peptidase_aspartic_dom_sf"/>
</dbReference>
<reference evidence="2 3" key="1">
    <citation type="journal article" date="2021" name="Commun. Biol.">
        <title>The genome of Shorea leprosula (Dipterocarpaceae) highlights the ecological relevance of drought in aseasonal tropical rainforests.</title>
        <authorList>
            <person name="Ng K.K.S."/>
            <person name="Kobayashi M.J."/>
            <person name="Fawcett J.A."/>
            <person name="Hatakeyama M."/>
            <person name="Paape T."/>
            <person name="Ng C.H."/>
            <person name="Ang C.C."/>
            <person name="Tnah L.H."/>
            <person name="Lee C.T."/>
            <person name="Nishiyama T."/>
            <person name="Sese J."/>
            <person name="O'Brien M.J."/>
            <person name="Copetti D."/>
            <person name="Mohd Noor M.I."/>
            <person name="Ong R.C."/>
            <person name="Putra M."/>
            <person name="Sireger I.Z."/>
            <person name="Indrioko S."/>
            <person name="Kosugi Y."/>
            <person name="Izuno A."/>
            <person name="Isagi Y."/>
            <person name="Lee S.L."/>
            <person name="Shimizu K.K."/>
        </authorList>
    </citation>
    <scope>NUCLEOTIDE SEQUENCE [LARGE SCALE GENOMIC DNA]</scope>
    <source>
        <strain evidence="2">214</strain>
    </source>
</reference>
<dbReference type="Gene3D" id="2.40.70.10">
    <property type="entry name" value="Acid Proteases"/>
    <property type="match status" value="1"/>
</dbReference>
<evidence type="ECO:0000259" key="1">
    <source>
        <dbReference type="PROSITE" id="PS50879"/>
    </source>
</evidence>
<dbReference type="SUPFAM" id="SSF56672">
    <property type="entry name" value="DNA/RNA polymerases"/>
    <property type="match status" value="1"/>
</dbReference>
<gene>
    <name evidence="2" type="ORF">SLEP1_g6453</name>
</gene>
<dbReference type="PANTHER" id="PTHR48475">
    <property type="entry name" value="RIBONUCLEASE H"/>
    <property type="match status" value="1"/>
</dbReference>
<dbReference type="PANTHER" id="PTHR48475:SF2">
    <property type="entry name" value="RIBONUCLEASE H"/>
    <property type="match status" value="1"/>
</dbReference>
<sequence length="425" mass="48127">MLYVRKVKHQNRAQKRKFDEADWKNQPITFSLVDFDGVVMPHNDPLVTSVIVNNCKVQRILVDIGSALDIMYYHCFKSLGLYPVLLQKYDGSIYGFNNQPVPVEGVLKLNVAFDSGRTYVAPSVWFLVVKMASSFNIIIRRPTLIETQVVISQSHLYMKFPTPMGIPTLKGNQKVARHCYITSITQPQKDKQVTPQEPAQLEDYHLLPSIDKLVEAASENERLSLLDSYSRYHQVHMAPEDEVLRSLAQKDKEGKPKKFEWTLECRAAFDELKLYLSSPPLLIKAEEGHKSVHSEAEPWAFYVDGSSSKKGSSAEAVLMGPENFRCEHALKFDFKATNNMAEYEALLLGLRLATELKVRSLQAYSESQLVVNQVNSTCKVIDPTLAKYLAVVSKLKCQFERFQLTKVSTTENEHADSLSKLASDS</sequence>
<feature type="domain" description="RNase H type-1" evidence="1">
    <location>
        <begin position="295"/>
        <end position="424"/>
    </location>
</feature>
<dbReference type="PROSITE" id="PS50879">
    <property type="entry name" value="RNASE_H_1"/>
    <property type="match status" value="1"/>
</dbReference>
<dbReference type="GO" id="GO:0004523">
    <property type="term" value="F:RNA-DNA hybrid ribonuclease activity"/>
    <property type="evidence" value="ECO:0007669"/>
    <property type="project" value="InterPro"/>
</dbReference>
<dbReference type="InterPro" id="IPR043502">
    <property type="entry name" value="DNA/RNA_pol_sf"/>
</dbReference>